<dbReference type="InterPro" id="IPR050863">
    <property type="entry name" value="CenT-Element_Derived"/>
</dbReference>
<gene>
    <name evidence="4" type="ORF">PAXINDRAFT_164746</name>
</gene>
<feature type="compositionally biased region" description="Polar residues" evidence="2">
    <location>
        <begin position="217"/>
        <end position="228"/>
    </location>
</feature>
<feature type="domain" description="HTH CENPB-type" evidence="3">
    <location>
        <begin position="83"/>
        <end position="155"/>
    </location>
</feature>
<dbReference type="EMBL" id="KN820780">
    <property type="protein sequence ID" value="KIJ05698.1"/>
    <property type="molecule type" value="Genomic_DNA"/>
</dbReference>
<dbReference type="Pfam" id="PF03184">
    <property type="entry name" value="DDE_1"/>
    <property type="match status" value="1"/>
</dbReference>
<name>A0A0C9T2I1_PAXIN</name>
<accession>A0A0C9T2I1</accession>
<evidence type="ECO:0000313" key="4">
    <source>
        <dbReference type="EMBL" id="KIJ05698.1"/>
    </source>
</evidence>
<protein>
    <recommendedName>
        <fullName evidence="3">HTH CENPB-type domain-containing protein</fullName>
    </recommendedName>
</protein>
<dbReference type="HOGENOM" id="CLU_013929_2_0_1"/>
<reference evidence="4 5" key="1">
    <citation type="submission" date="2014-06" db="EMBL/GenBank/DDBJ databases">
        <authorList>
            <consortium name="DOE Joint Genome Institute"/>
            <person name="Kuo A."/>
            <person name="Kohler A."/>
            <person name="Nagy L.G."/>
            <person name="Floudas D."/>
            <person name="Copeland A."/>
            <person name="Barry K.W."/>
            <person name="Cichocki N."/>
            <person name="Veneault-Fourrey C."/>
            <person name="LaButti K."/>
            <person name="Lindquist E.A."/>
            <person name="Lipzen A."/>
            <person name="Lundell T."/>
            <person name="Morin E."/>
            <person name="Murat C."/>
            <person name="Sun H."/>
            <person name="Tunlid A."/>
            <person name="Henrissat B."/>
            <person name="Grigoriev I.V."/>
            <person name="Hibbett D.S."/>
            <person name="Martin F."/>
            <person name="Nordberg H.P."/>
            <person name="Cantor M.N."/>
            <person name="Hua S.X."/>
        </authorList>
    </citation>
    <scope>NUCLEOTIDE SEQUENCE [LARGE SCALE GENOMIC DNA]</scope>
    <source>
        <strain evidence="4 5">ATCC 200175</strain>
    </source>
</reference>
<dbReference type="Proteomes" id="UP000053647">
    <property type="component" value="Unassembled WGS sequence"/>
</dbReference>
<keyword evidence="1" id="KW-0238">DNA-binding</keyword>
<reference evidence="5" key="2">
    <citation type="submission" date="2015-01" db="EMBL/GenBank/DDBJ databases">
        <title>Evolutionary Origins and Diversification of the Mycorrhizal Mutualists.</title>
        <authorList>
            <consortium name="DOE Joint Genome Institute"/>
            <consortium name="Mycorrhizal Genomics Consortium"/>
            <person name="Kohler A."/>
            <person name="Kuo A."/>
            <person name="Nagy L.G."/>
            <person name="Floudas D."/>
            <person name="Copeland A."/>
            <person name="Barry K.W."/>
            <person name="Cichocki N."/>
            <person name="Veneault-Fourrey C."/>
            <person name="LaButti K."/>
            <person name="Lindquist E.A."/>
            <person name="Lipzen A."/>
            <person name="Lundell T."/>
            <person name="Morin E."/>
            <person name="Murat C."/>
            <person name="Riley R."/>
            <person name="Ohm R."/>
            <person name="Sun H."/>
            <person name="Tunlid A."/>
            <person name="Henrissat B."/>
            <person name="Grigoriev I.V."/>
            <person name="Hibbett D.S."/>
            <person name="Martin F."/>
        </authorList>
    </citation>
    <scope>NUCLEOTIDE SEQUENCE [LARGE SCALE GENOMIC DNA]</scope>
    <source>
        <strain evidence="5">ATCC 200175</strain>
    </source>
</reference>
<dbReference type="OrthoDB" id="3238847at2759"/>
<dbReference type="GO" id="GO:0005634">
    <property type="term" value="C:nucleus"/>
    <property type="evidence" value="ECO:0007669"/>
    <property type="project" value="TreeGrafter"/>
</dbReference>
<keyword evidence="5" id="KW-1185">Reference proteome</keyword>
<dbReference type="AlphaFoldDB" id="A0A0C9T2I1"/>
<organism evidence="4 5">
    <name type="scientific">Paxillus involutus ATCC 200175</name>
    <dbReference type="NCBI Taxonomy" id="664439"/>
    <lineage>
        <taxon>Eukaryota</taxon>
        <taxon>Fungi</taxon>
        <taxon>Dikarya</taxon>
        <taxon>Basidiomycota</taxon>
        <taxon>Agaricomycotina</taxon>
        <taxon>Agaricomycetes</taxon>
        <taxon>Agaricomycetidae</taxon>
        <taxon>Boletales</taxon>
        <taxon>Paxilineae</taxon>
        <taxon>Paxillaceae</taxon>
        <taxon>Paxillus</taxon>
    </lineage>
</organism>
<evidence type="ECO:0000256" key="1">
    <source>
        <dbReference type="ARBA" id="ARBA00023125"/>
    </source>
</evidence>
<sequence>MPGRAKSITKKKQDARNAHNGLMSSAVKAYLSELGKAPGLQRRGARTICRDFEEMNLQATGKRVQLSYSTLLRLAAGGKSLAEINAAKSWLTAEETEQVIAYIVELGNRGFPLSHRRLREHVDEICHAKLGAAFPGVGKQWTHRFVEKHSDHLKMSWSRPLDSKRGRAVNPHTNKAWFDLLEGVMDKLDIDEDCIYAADEIGISPQSGERERVIGSKTRSGPQYQQRTGSRENITVIVSICADGTAEPPAVILKGNAYQVKWKQDNPANASLGYSKKGWTDGEIGVEWIKDLEKRTKAKANGRDRLLIVDGHNSHYTRAFLEYARKNRIHVLCYPAHTTHVYQGLDVVVFAVLKHCWTEERDRWESGKGEGITKANFITIYGRAHIRALTPDLIRTAFRKTGIWPFNRNVVTDDMMAPSKETSCQSNLPIIPSTPIHCERSRTACSTA</sequence>
<dbReference type="PANTHER" id="PTHR19303">
    <property type="entry name" value="TRANSPOSON"/>
    <property type="match status" value="1"/>
</dbReference>
<dbReference type="PANTHER" id="PTHR19303:SF74">
    <property type="entry name" value="POGO TRANSPOSABLE ELEMENT WITH KRAB DOMAIN"/>
    <property type="match status" value="1"/>
</dbReference>
<proteinExistence type="predicted"/>
<feature type="region of interest" description="Disordered" evidence="2">
    <location>
        <begin position="207"/>
        <end position="228"/>
    </location>
</feature>
<dbReference type="Pfam" id="PF03221">
    <property type="entry name" value="HTH_Tnp_Tc5"/>
    <property type="match status" value="1"/>
</dbReference>
<dbReference type="InterPro" id="IPR004875">
    <property type="entry name" value="DDE_SF_endonuclease_dom"/>
</dbReference>
<evidence type="ECO:0000256" key="2">
    <source>
        <dbReference type="SAM" id="MobiDB-lite"/>
    </source>
</evidence>
<dbReference type="PROSITE" id="PS51253">
    <property type="entry name" value="HTH_CENPB"/>
    <property type="match status" value="1"/>
</dbReference>
<dbReference type="GO" id="GO:0003677">
    <property type="term" value="F:DNA binding"/>
    <property type="evidence" value="ECO:0007669"/>
    <property type="project" value="UniProtKB-KW"/>
</dbReference>
<evidence type="ECO:0000259" key="3">
    <source>
        <dbReference type="PROSITE" id="PS51253"/>
    </source>
</evidence>
<evidence type="ECO:0000313" key="5">
    <source>
        <dbReference type="Proteomes" id="UP000053647"/>
    </source>
</evidence>
<dbReference type="InterPro" id="IPR006600">
    <property type="entry name" value="HTH_CenpB_DNA-bd_dom"/>
</dbReference>